<comment type="similarity">
    <text evidence="2">Belongs to the short-chain dehydrogenases/reductases (SDR) family.</text>
</comment>
<dbReference type="PRINTS" id="PR00081">
    <property type="entry name" value="GDHRDH"/>
</dbReference>
<dbReference type="Pfam" id="PF00106">
    <property type="entry name" value="adh_short"/>
    <property type="match status" value="1"/>
</dbReference>
<dbReference type="RefSeq" id="WP_195031014.1">
    <property type="nucleotide sequence ID" value="NZ_JADLRE010000001.1"/>
</dbReference>
<name>A0ABS0BZK7_9NOCA</name>
<proteinExistence type="inferred from homology"/>
<dbReference type="InterPro" id="IPR002347">
    <property type="entry name" value="SDR_fam"/>
</dbReference>
<dbReference type="SUPFAM" id="SSF51735">
    <property type="entry name" value="NAD(P)-binding Rossmann-fold domains"/>
    <property type="match status" value="1"/>
</dbReference>
<protein>
    <submittedName>
        <fullName evidence="3">SDR family NAD(P)-dependent oxidoreductase</fullName>
    </submittedName>
</protein>
<reference evidence="3 4" key="1">
    <citation type="submission" date="2020-10" db="EMBL/GenBank/DDBJ databases">
        <title>Identification of Nocardia species via Next-generation sequencing and recognition of intraspecies genetic diversity.</title>
        <authorList>
            <person name="Li P."/>
            <person name="Li P."/>
            <person name="Lu B."/>
        </authorList>
    </citation>
    <scope>NUCLEOTIDE SEQUENCE [LARGE SCALE GENOMIC DNA]</scope>
    <source>
        <strain evidence="3 4">N-11</strain>
    </source>
</reference>
<evidence type="ECO:0000313" key="3">
    <source>
        <dbReference type="EMBL" id="MBF6223568.1"/>
    </source>
</evidence>
<dbReference type="Proteomes" id="UP000807309">
    <property type="component" value="Unassembled WGS sequence"/>
</dbReference>
<sequence length="289" mass="31044">MTAQDQAQEKDLTGKTVVVTGASSGIGAAAAQRLAARGATVAVVGRSPERTAEVAAKAGAEPFVADFARLDDVRKLADQLLDRYPRIDVLANNAGGAWPKRTVTDDGNELTFQVNHLAPFLLTNLLLERLTRSDARVVNTASMTYRMAKLDLDTANAATGSFSQLGAYGTSKLANILFTRELARRTAGTGITTAAFHPGAVATHVYDRAPLGLGWFIRSPLSRPFFIRPDKGAEPLVHLATTADGAAINGRYFHRFELEPPRNKQATDADLARRLWTLSERATGLDASE</sequence>
<organism evidence="3 4">
    <name type="scientific">Nocardia abscessus</name>
    <dbReference type="NCBI Taxonomy" id="120957"/>
    <lineage>
        <taxon>Bacteria</taxon>
        <taxon>Bacillati</taxon>
        <taxon>Actinomycetota</taxon>
        <taxon>Actinomycetes</taxon>
        <taxon>Mycobacteriales</taxon>
        <taxon>Nocardiaceae</taxon>
        <taxon>Nocardia</taxon>
    </lineage>
</organism>
<dbReference type="Gene3D" id="3.40.50.720">
    <property type="entry name" value="NAD(P)-binding Rossmann-like Domain"/>
    <property type="match status" value="1"/>
</dbReference>
<evidence type="ECO:0000256" key="1">
    <source>
        <dbReference type="ARBA" id="ARBA00023002"/>
    </source>
</evidence>
<dbReference type="PRINTS" id="PR00080">
    <property type="entry name" value="SDRFAMILY"/>
</dbReference>
<evidence type="ECO:0000313" key="4">
    <source>
        <dbReference type="Proteomes" id="UP000807309"/>
    </source>
</evidence>
<keyword evidence="1" id="KW-0560">Oxidoreductase</keyword>
<gene>
    <name evidence="3" type="ORF">IU470_00295</name>
</gene>
<accession>A0ABS0BZK7</accession>
<dbReference type="InterPro" id="IPR036291">
    <property type="entry name" value="NAD(P)-bd_dom_sf"/>
</dbReference>
<dbReference type="PANTHER" id="PTHR43157">
    <property type="entry name" value="PHOSPHATIDYLINOSITOL-GLYCAN BIOSYNTHESIS CLASS F PROTEIN-RELATED"/>
    <property type="match status" value="1"/>
</dbReference>
<keyword evidence="4" id="KW-1185">Reference proteome</keyword>
<dbReference type="EMBL" id="JADLRE010000001">
    <property type="protein sequence ID" value="MBF6223568.1"/>
    <property type="molecule type" value="Genomic_DNA"/>
</dbReference>
<comment type="caution">
    <text evidence="3">The sequence shown here is derived from an EMBL/GenBank/DDBJ whole genome shotgun (WGS) entry which is preliminary data.</text>
</comment>
<evidence type="ECO:0000256" key="2">
    <source>
        <dbReference type="RuleBase" id="RU000363"/>
    </source>
</evidence>
<dbReference type="PANTHER" id="PTHR43157:SF31">
    <property type="entry name" value="PHOSPHATIDYLINOSITOL-GLYCAN BIOSYNTHESIS CLASS F PROTEIN"/>
    <property type="match status" value="1"/>
</dbReference>